<comment type="caution">
    <text evidence="2">The sequence shown here is derived from an EMBL/GenBank/DDBJ whole genome shotgun (WGS) entry which is preliminary data.</text>
</comment>
<protein>
    <submittedName>
        <fullName evidence="2">Uncharacterized protein</fullName>
    </submittedName>
</protein>
<dbReference type="AlphaFoldDB" id="A0AAE1EDD0"/>
<feature type="compositionally biased region" description="Polar residues" evidence="1">
    <location>
        <begin position="109"/>
        <end position="122"/>
    </location>
</feature>
<dbReference type="Proteomes" id="UP001283361">
    <property type="component" value="Unassembled WGS sequence"/>
</dbReference>
<organism evidence="2 3">
    <name type="scientific">Elysia crispata</name>
    <name type="common">lettuce slug</name>
    <dbReference type="NCBI Taxonomy" id="231223"/>
    <lineage>
        <taxon>Eukaryota</taxon>
        <taxon>Metazoa</taxon>
        <taxon>Spiralia</taxon>
        <taxon>Lophotrochozoa</taxon>
        <taxon>Mollusca</taxon>
        <taxon>Gastropoda</taxon>
        <taxon>Heterobranchia</taxon>
        <taxon>Euthyneura</taxon>
        <taxon>Panpulmonata</taxon>
        <taxon>Sacoglossa</taxon>
        <taxon>Placobranchoidea</taxon>
        <taxon>Plakobranchidae</taxon>
        <taxon>Elysia</taxon>
    </lineage>
</organism>
<evidence type="ECO:0000256" key="1">
    <source>
        <dbReference type="SAM" id="MobiDB-lite"/>
    </source>
</evidence>
<accession>A0AAE1EDD0</accession>
<gene>
    <name evidence="2" type="ORF">RRG08_012301</name>
</gene>
<sequence length="122" mass="13877">MQRLPNVLGVHHRSSIQRLTNVLGVHRRNALHNLTNVLGVHPRTPIHLFLSQTGSSSRGVQIYLLQKLLIWHIFAQWSIDLPARPIDLHSLDDFAQLRQESPNKGKMKTTINYSSPQFGLTS</sequence>
<feature type="region of interest" description="Disordered" evidence="1">
    <location>
        <begin position="99"/>
        <end position="122"/>
    </location>
</feature>
<reference evidence="2" key="1">
    <citation type="journal article" date="2023" name="G3 (Bethesda)">
        <title>A reference genome for the long-term kleptoplast-retaining sea slug Elysia crispata morphotype clarki.</title>
        <authorList>
            <person name="Eastman K.E."/>
            <person name="Pendleton A.L."/>
            <person name="Shaikh M.A."/>
            <person name="Suttiyut T."/>
            <person name="Ogas R."/>
            <person name="Tomko P."/>
            <person name="Gavelis G."/>
            <person name="Widhalm J.R."/>
            <person name="Wisecaver J.H."/>
        </authorList>
    </citation>
    <scope>NUCLEOTIDE SEQUENCE</scope>
    <source>
        <strain evidence="2">ECLA1</strain>
    </source>
</reference>
<keyword evidence="3" id="KW-1185">Reference proteome</keyword>
<proteinExistence type="predicted"/>
<name>A0AAE1EDD0_9GAST</name>
<evidence type="ECO:0000313" key="2">
    <source>
        <dbReference type="EMBL" id="KAK3802787.1"/>
    </source>
</evidence>
<evidence type="ECO:0000313" key="3">
    <source>
        <dbReference type="Proteomes" id="UP001283361"/>
    </source>
</evidence>
<dbReference type="EMBL" id="JAWDGP010000216">
    <property type="protein sequence ID" value="KAK3802787.1"/>
    <property type="molecule type" value="Genomic_DNA"/>
</dbReference>